<proteinExistence type="predicted"/>
<evidence type="ECO:0000259" key="1">
    <source>
        <dbReference type="Pfam" id="PF15643"/>
    </source>
</evidence>
<reference evidence="2 3" key="1">
    <citation type="journal article" date="2022" name="J. Am. Chem. Soc.">
        <title>Biosynthesis of Guanitoxin Enables Global Environmental Detection in Freshwater Cyanobacteria.</title>
        <authorList>
            <person name="Lima S.T."/>
            <person name="Fallon T.R."/>
            <person name="Cordoza J.L."/>
            <person name="Chekan J.R."/>
            <person name="Delbaje E."/>
            <person name="Hopiavuori A.R."/>
            <person name="Alvarenga D.O."/>
            <person name="Wood S.M."/>
            <person name="Luhavaya H."/>
            <person name="Baumgartner J.T."/>
            <person name="Dorr F.A."/>
            <person name="Etchegaray A."/>
            <person name="Pinto E."/>
            <person name="McKinnie S.M.K."/>
            <person name="Fiore M.F."/>
            <person name="Moore B.S."/>
        </authorList>
    </citation>
    <scope>NUCLEOTIDE SEQUENCE [LARGE SCALE GENOMIC DNA]</scope>
    <source>
        <strain evidence="2 3">ITEP-024</strain>
    </source>
</reference>
<keyword evidence="3" id="KW-1185">Reference proteome</keyword>
<dbReference type="EMBL" id="CP080598">
    <property type="protein sequence ID" value="QYX31128.1"/>
    <property type="molecule type" value="Genomic_DNA"/>
</dbReference>
<protein>
    <recommendedName>
        <fullName evidence="1">Tox-PL-2 domain-containing protein</fullName>
    </recommendedName>
</protein>
<dbReference type="Pfam" id="PF15643">
    <property type="entry name" value="Tox-PL-2"/>
    <property type="match status" value="1"/>
</dbReference>
<dbReference type="RefSeq" id="WP_220609213.1">
    <property type="nucleotide sequence ID" value="NZ_CP080598.1"/>
</dbReference>
<name>A0ABX8WXL7_9CYAN</name>
<evidence type="ECO:0000313" key="2">
    <source>
        <dbReference type="EMBL" id="QYX31128.1"/>
    </source>
</evidence>
<organism evidence="2 3">
    <name type="scientific">Sphaerospermopsis torques-reginae ITEP-024</name>
    <dbReference type="NCBI Taxonomy" id="984208"/>
    <lineage>
        <taxon>Bacteria</taxon>
        <taxon>Bacillati</taxon>
        <taxon>Cyanobacteriota</taxon>
        <taxon>Cyanophyceae</taxon>
        <taxon>Nostocales</taxon>
        <taxon>Aphanizomenonaceae</taxon>
        <taxon>Sphaerospermopsis</taxon>
        <taxon>Sphaerospermopsis torques-reginae</taxon>
    </lineage>
</organism>
<accession>A0ABX8WXL7</accession>
<feature type="domain" description="Tox-PL-2" evidence="1">
    <location>
        <begin position="9"/>
        <end position="102"/>
    </location>
</feature>
<dbReference type="Proteomes" id="UP000826540">
    <property type="component" value="Chromosome"/>
</dbReference>
<evidence type="ECO:0000313" key="3">
    <source>
        <dbReference type="Proteomes" id="UP000826540"/>
    </source>
</evidence>
<dbReference type="InterPro" id="IPR028910">
    <property type="entry name" value="Tox-PL-2_dom"/>
</dbReference>
<gene>
    <name evidence="2" type="ORF">K2F26_20140</name>
</gene>
<sequence>MSNLSEEEVYEKIGEIASQFTNLQCDKCAQAVMLWLKLNRIEGKIIQIRTKRRNDFFIISERCSPNESITDNGIHYGVEVLGLVFDNLSSHGLPRDLWIKDFSCRSGGFYIEELEDVLKVADGVSNIYRSP</sequence>